<keyword evidence="2" id="KW-0378">Hydrolase</keyword>
<evidence type="ECO:0000313" key="2">
    <source>
        <dbReference type="EMBL" id="KFG36484.1"/>
    </source>
</evidence>
<feature type="compositionally biased region" description="Basic and acidic residues" evidence="1">
    <location>
        <begin position="19"/>
        <end position="30"/>
    </location>
</feature>
<feature type="non-terminal residue" evidence="2">
    <location>
        <position position="1"/>
    </location>
</feature>
<feature type="non-terminal residue" evidence="2">
    <location>
        <position position="30"/>
    </location>
</feature>
<dbReference type="AlphaFoldDB" id="A0A086JWG6"/>
<feature type="compositionally biased region" description="Low complexity" evidence="1">
    <location>
        <begin position="7"/>
        <end position="17"/>
    </location>
</feature>
<comment type="caution">
    <text evidence="2">The sequence shown here is derived from an EMBL/GenBank/DDBJ whole genome shotgun (WGS) entry which is preliminary data.</text>
</comment>
<dbReference type="EMBL" id="AEYI02001512">
    <property type="protein sequence ID" value="KFG36484.1"/>
    <property type="molecule type" value="Genomic_DNA"/>
</dbReference>
<dbReference type="GO" id="GO:0016787">
    <property type="term" value="F:hydrolase activity"/>
    <property type="evidence" value="ECO:0007669"/>
    <property type="project" value="UniProtKB-KW"/>
</dbReference>
<name>A0A086JWG6_TOXGO</name>
<evidence type="ECO:0000313" key="3">
    <source>
        <dbReference type="Proteomes" id="UP000028828"/>
    </source>
</evidence>
<sequence>VLLLALQPPAAAGASAGDRSNRRETIEEEL</sequence>
<organism evidence="2 3">
    <name type="scientific">Toxoplasma gondii p89</name>
    <dbReference type="NCBI Taxonomy" id="943119"/>
    <lineage>
        <taxon>Eukaryota</taxon>
        <taxon>Sar</taxon>
        <taxon>Alveolata</taxon>
        <taxon>Apicomplexa</taxon>
        <taxon>Conoidasida</taxon>
        <taxon>Coccidia</taxon>
        <taxon>Eucoccidiorida</taxon>
        <taxon>Eimeriorina</taxon>
        <taxon>Sarcocystidae</taxon>
        <taxon>Toxoplasma</taxon>
    </lineage>
</organism>
<evidence type="ECO:0000256" key="1">
    <source>
        <dbReference type="SAM" id="MobiDB-lite"/>
    </source>
</evidence>
<protein>
    <submittedName>
        <fullName evidence="2">CAAX metallo endopeptidase</fullName>
        <ecNumber evidence="2">3.4.24.84</ecNumber>
    </submittedName>
</protein>
<accession>A0A086JWG6</accession>
<dbReference type="Proteomes" id="UP000028828">
    <property type="component" value="Unassembled WGS sequence"/>
</dbReference>
<dbReference type="VEuPathDB" id="ToxoDB:TGP89_221170C"/>
<gene>
    <name evidence="2" type="ORF">TGP89_221170C</name>
</gene>
<reference evidence="2 3" key="1">
    <citation type="submission" date="2014-03" db="EMBL/GenBank/DDBJ databases">
        <authorList>
            <person name="Sibley D."/>
            <person name="Venepally P."/>
            <person name="Karamycheva S."/>
            <person name="Hadjithomas M."/>
            <person name="Khan A."/>
            <person name="Brunk B."/>
            <person name="Roos D."/>
            <person name="Caler E."/>
            <person name="Lorenzi H."/>
        </authorList>
    </citation>
    <scope>NUCLEOTIDE SEQUENCE [LARGE SCALE GENOMIC DNA]</scope>
    <source>
        <strain evidence="3">p89</strain>
    </source>
</reference>
<proteinExistence type="predicted"/>
<feature type="region of interest" description="Disordered" evidence="1">
    <location>
        <begin position="7"/>
        <end position="30"/>
    </location>
</feature>
<dbReference type="EC" id="3.4.24.84" evidence="2"/>